<evidence type="ECO:0000313" key="1">
    <source>
        <dbReference type="EMBL" id="GAA4333045.1"/>
    </source>
</evidence>
<keyword evidence="2" id="KW-1185">Reference proteome</keyword>
<comment type="caution">
    <text evidence="1">The sequence shown here is derived from an EMBL/GenBank/DDBJ whole genome shotgun (WGS) entry which is preliminary data.</text>
</comment>
<dbReference type="RefSeq" id="WP_345249638.1">
    <property type="nucleotide sequence ID" value="NZ_BAABFO010000010.1"/>
</dbReference>
<dbReference type="Gene3D" id="3.40.50.1820">
    <property type="entry name" value="alpha/beta hydrolase"/>
    <property type="match status" value="1"/>
</dbReference>
<dbReference type="CDD" id="cd12808">
    <property type="entry name" value="Esterase_713_like-1"/>
    <property type="match status" value="1"/>
</dbReference>
<name>A0ABP8H2E0_9BURK</name>
<gene>
    <name evidence="1" type="ORF">GCM10023144_23830</name>
</gene>
<dbReference type="EMBL" id="BAABFO010000010">
    <property type="protein sequence ID" value="GAA4333045.1"/>
    <property type="molecule type" value="Genomic_DNA"/>
</dbReference>
<reference evidence="2" key="1">
    <citation type="journal article" date="2019" name="Int. J. Syst. Evol. Microbiol.">
        <title>The Global Catalogue of Microorganisms (GCM) 10K type strain sequencing project: providing services to taxonomists for standard genome sequencing and annotation.</title>
        <authorList>
            <consortium name="The Broad Institute Genomics Platform"/>
            <consortium name="The Broad Institute Genome Sequencing Center for Infectious Disease"/>
            <person name="Wu L."/>
            <person name="Ma J."/>
        </authorList>
    </citation>
    <scope>NUCLEOTIDE SEQUENCE [LARGE SCALE GENOMIC DNA]</scope>
    <source>
        <strain evidence="2">JCM 17666</strain>
    </source>
</reference>
<proteinExistence type="predicted"/>
<evidence type="ECO:0000313" key="2">
    <source>
        <dbReference type="Proteomes" id="UP001501671"/>
    </source>
</evidence>
<dbReference type="InterPro" id="IPR050228">
    <property type="entry name" value="Carboxylesterase_BioH"/>
</dbReference>
<organism evidence="1 2">
    <name type="scientific">Pigmentiphaga soli</name>
    <dbReference type="NCBI Taxonomy" id="1007095"/>
    <lineage>
        <taxon>Bacteria</taxon>
        <taxon>Pseudomonadati</taxon>
        <taxon>Pseudomonadota</taxon>
        <taxon>Betaproteobacteria</taxon>
        <taxon>Burkholderiales</taxon>
        <taxon>Alcaligenaceae</taxon>
        <taxon>Pigmentiphaga</taxon>
    </lineage>
</organism>
<dbReference type="Proteomes" id="UP001501671">
    <property type="component" value="Unassembled WGS sequence"/>
</dbReference>
<accession>A0ABP8H2E0</accession>
<dbReference type="SUPFAM" id="SSF53474">
    <property type="entry name" value="alpha/beta-Hydrolases"/>
    <property type="match status" value="1"/>
</dbReference>
<dbReference type="PANTHER" id="PTHR43194:SF5">
    <property type="entry name" value="PIMELOYL-[ACYL-CARRIER PROTEIN] METHYL ESTER ESTERASE"/>
    <property type="match status" value="1"/>
</dbReference>
<dbReference type="InterPro" id="IPR029058">
    <property type="entry name" value="AB_hydrolase_fold"/>
</dbReference>
<protein>
    <submittedName>
        <fullName evidence="1">Esterase</fullName>
    </submittedName>
</protein>
<sequence>MTADAETPSVGEAGPGRAGPIALREMGSFHVGGRVVRLEGQPAAEYLMAEGGQPVRIDPNGSYFVEQMYAQYFFVQDEGGHWPLLFWHGGGMSGATWETTPDGRSGWLHYFLRRGWDAYLCDAVERGRSGFAPVPQVWPQGPVIQPAESIHGRFRIDYPDTQFPREHFDRLARQMVPRWTHTDGAIMAAYLELLERTGPAIVVCHSQSGVFALRAAHARPDLVRAVVALEPASVPAFDPAVPYRAPTLVLMGDHIDEDPRWPRMRDRIQAFAAQWPQVEVVPLPARGMKGNSHMLMMDRNSLEIADLAHDWLAALPAARRAD</sequence>
<dbReference type="PANTHER" id="PTHR43194">
    <property type="entry name" value="HYDROLASE ALPHA/BETA FOLD FAMILY"/>
    <property type="match status" value="1"/>
</dbReference>